<feature type="transmembrane region" description="Helical" evidence="8">
    <location>
        <begin position="974"/>
        <end position="997"/>
    </location>
</feature>
<feature type="compositionally biased region" description="Acidic residues" evidence="7">
    <location>
        <begin position="20"/>
        <end position="30"/>
    </location>
</feature>
<feature type="transmembrane region" description="Helical" evidence="8">
    <location>
        <begin position="451"/>
        <end position="477"/>
    </location>
</feature>
<reference evidence="10 11" key="1">
    <citation type="submission" date="2016-10" db="EMBL/GenBank/DDBJ databases">
        <authorList>
            <person name="de Groot N.N."/>
        </authorList>
    </citation>
    <scope>NUCLEOTIDE SEQUENCE [LARGE SCALE GENOMIC DNA]</scope>
    <source>
        <strain evidence="10 11">CGMCC 4.2023</strain>
    </source>
</reference>
<keyword evidence="2" id="KW-1003">Cell membrane</keyword>
<dbReference type="AlphaFoldDB" id="A0A1H6D4F7"/>
<evidence type="ECO:0000313" key="11">
    <source>
        <dbReference type="Proteomes" id="UP000236754"/>
    </source>
</evidence>
<evidence type="ECO:0000256" key="4">
    <source>
        <dbReference type="ARBA" id="ARBA00022989"/>
    </source>
</evidence>
<evidence type="ECO:0000256" key="6">
    <source>
        <dbReference type="ARBA" id="ARBA00038076"/>
    </source>
</evidence>
<evidence type="ECO:0000259" key="9">
    <source>
        <dbReference type="Pfam" id="PF02687"/>
    </source>
</evidence>
<evidence type="ECO:0000256" key="5">
    <source>
        <dbReference type="ARBA" id="ARBA00023136"/>
    </source>
</evidence>
<feature type="transmembrane region" description="Helical" evidence="8">
    <location>
        <begin position="572"/>
        <end position="592"/>
    </location>
</feature>
<keyword evidence="4 8" id="KW-1133">Transmembrane helix</keyword>
<evidence type="ECO:0000256" key="7">
    <source>
        <dbReference type="SAM" id="MobiDB-lite"/>
    </source>
</evidence>
<feature type="domain" description="ABC3 transporter permease C-terminal" evidence="9">
    <location>
        <begin position="880"/>
        <end position="990"/>
    </location>
</feature>
<dbReference type="InterPro" id="IPR003838">
    <property type="entry name" value="ABC3_permease_C"/>
</dbReference>
<dbReference type="EMBL" id="FNVU01000011">
    <property type="protein sequence ID" value="SEG79974.1"/>
    <property type="molecule type" value="Genomic_DNA"/>
</dbReference>
<keyword evidence="3 8" id="KW-0812">Transmembrane</keyword>
<evidence type="ECO:0000256" key="1">
    <source>
        <dbReference type="ARBA" id="ARBA00004651"/>
    </source>
</evidence>
<protein>
    <submittedName>
        <fullName evidence="10">Putative ABC transport system permease protein</fullName>
    </submittedName>
</protein>
<evidence type="ECO:0000313" key="10">
    <source>
        <dbReference type="EMBL" id="SEG79974.1"/>
    </source>
</evidence>
<feature type="transmembrane region" description="Helical" evidence="8">
    <location>
        <begin position="868"/>
        <end position="894"/>
    </location>
</feature>
<comment type="similarity">
    <text evidence="6">Belongs to the ABC-4 integral membrane protein family.</text>
</comment>
<dbReference type="Proteomes" id="UP000236754">
    <property type="component" value="Unassembled WGS sequence"/>
</dbReference>
<feature type="transmembrane region" description="Helical" evidence="8">
    <location>
        <begin position="407"/>
        <end position="430"/>
    </location>
</feature>
<dbReference type="GO" id="GO:0022857">
    <property type="term" value="F:transmembrane transporter activity"/>
    <property type="evidence" value="ECO:0007669"/>
    <property type="project" value="TreeGrafter"/>
</dbReference>
<feature type="transmembrane region" description="Helical" evidence="8">
    <location>
        <begin position="92"/>
        <end position="111"/>
    </location>
</feature>
<dbReference type="InterPro" id="IPR050250">
    <property type="entry name" value="Macrolide_Exporter_MacB"/>
</dbReference>
<dbReference type="GO" id="GO:0005886">
    <property type="term" value="C:plasma membrane"/>
    <property type="evidence" value="ECO:0007669"/>
    <property type="project" value="UniProtKB-SubCell"/>
</dbReference>
<feature type="transmembrane region" description="Helical" evidence="8">
    <location>
        <begin position="483"/>
        <end position="509"/>
    </location>
</feature>
<feature type="transmembrane region" description="Helical" evidence="8">
    <location>
        <begin position="915"/>
        <end position="939"/>
    </location>
</feature>
<sequence length="1013" mass="103148">MAGRERDGGGPVEPLRPDEPGESVEPDEPGEPVRPDGADGPVNGGPGGGSSAAIAGGGPDEGPGSDGDGTDEGPDGGVRLPWVRVRLRSARATALATFGLVLITAFLAAALPRAVDRYEDRALRHAVQSGSVQNRGIALTATFQAQLSTMPSDPLAPSTLDSVQSSIRSLLASNAPLDPHGGVYGVRTGKESDVPDPSVARTSSHDPAADLVAQAGLGAQSRLVAGRMPHAPGVIREGEPPPPVDAAITERSAQVLHLKVGTVLHLRGLGDTPLTVHVTGIVAPRDPKAPYWNEDPDLLGPVKTTAPAGPDDDPETYWHFTLLANPYAGDSIPQLGWGANLYWYEPLQVGRLTAHGMPALQTVLSSLSGGPLAVTLQDQTGTPVRVGDSLGATFTAFSQERDATSPMVLIAAIGVGTTALAVLLMTGGLAAERRRGEITLLRSRGGSLRGIAGRLAGETAAAAVPGGAVGTLLALVLLPTERWRLPVLLAALVTAVVALALPLRAGFAVRRPRPEGREDVATAKPSRRRLVVELTVVVLMAGAVVALRQRGAGGSGGSTGGSGSDGLGDDPFLAAAPVLVAIGAALVLLRLYPVPLRLLARPAARLRGAVTHLGLARAGRSPATGQLPLLAVLVALTVTSFGGSVLAGISHGRDRAATATVGADARIDAISPTLDTRLPKAVKGVPGVGTVTAARVEPADGDGTEFRGAYELVIVDPASYVELNHEIGLPSFPAGALTGGHPGGTLPAVLSPGLAGQIGRKTLTIGSDVGTLTIREAAVVRATPAAPGSAFVIVSAADVAALHPEAAQYSQLSAPTTLLAMTAPGGHIDAQALRKAVKGGVTTASVVLRSQERAALADTPLQHGAHRLYLTAVAAGAGYSALALLLSLLQAAPGRATLLARLRTMGLTRGQARRLVLLEMLPQVLLGAVGGVLVGLAVIPLLGPGIDLRALAFGTGPRDFAPVDFGLGLRANPWALALPSAGLLILACVVLLAQAWVTGRRRESTELRAGDRV</sequence>
<feature type="transmembrane region" description="Helical" evidence="8">
    <location>
        <begin position="530"/>
        <end position="547"/>
    </location>
</feature>
<feature type="compositionally biased region" description="Gly residues" evidence="7">
    <location>
        <begin position="42"/>
        <end position="67"/>
    </location>
</feature>
<name>A0A1H6D4F7_9ACTN</name>
<gene>
    <name evidence="10" type="ORF">SAMN05216223_111238</name>
</gene>
<organism evidence="10 11">
    <name type="scientific">Actinacidiphila yanglinensis</name>
    <dbReference type="NCBI Taxonomy" id="310779"/>
    <lineage>
        <taxon>Bacteria</taxon>
        <taxon>Bacillati</taxon>
        <taxon>Actinomycetota</taxon>
        <taxon>Actinomycetes</taxon>
        <taxon>Kitasatosporales</taxon>
        <taxon>Streptomycetaceae</taxon>
        <taxon>Actinacidiphila</taxon>
    </lineage>
</organism>
<evidence type="ECO:0000256" key="3">
    <source>
        <dbReference type="ARBA" id="ARBA00022692"/>
    </source>
</evidence>
<dbReference type="PANTHER" id="PTHR30572:SF4">
    <property type="entry name" value="ABC TRANSPORTER PERMEASE YTRF"/>
    <property type="match status" value="1"/>
</dbReference>
<dbReference type="Pfam" id="PF02687">
    <property type="entry name" value="FtsX"/>
    <property type="match status" value="1"/>
</dbReference>
<keyword evidence="11" id="KW-1185">Reference proteome</keyword>
<evidence type="ECO:0000256" key="2">
    <source>
        <dbReference type="ARBA" id="ARBA00022475"/>
    </source>
</evidence>
<keyword evidence="5 8" id="KW-0472">Membrane</keyword>
<comment type="subcellular location">
    <subcellularLocation>
        <location evidence="1">Cell membrane</location>
        <topology evidence="1">Multi-pass membrane protein</topology>
    </subcellularLocation>
</comment>
<feature type="region of interest" description="Disordered" evidence="7">
    <location>
        <begin position="1"/>
        <end position="77"/>
    </location>
</feature>
<evidence type="ECO:0000256" key="8">
    <source>
        <dbReference type="SAM" id="Phobius"/>
    </source>
</evidence>
<feature type="transmembrane region" description="Helical" evidence="8">
    <location>
        <begin position="627"/>
        <end position="649"/>
    </location>
</feature>
<proteinExistence type="inferred from homology"/>
<accession>A0A1H6D4F7</accession>
<dbReference type="PANTHER" id="PTHR30572">
    <property type="entry name" value="MEMBRANE COMPONENT OF TRANSPORTER-RELATED"/>
    <property type="match status" value="1"/>
</dbReference>